<evidence type="ECO:0000256" key="1">
    <source>
        <dbReference type="SAM" id="Phobius"/>
    </source>
</evidence>
<keyword evidence="1" id="KW-1133">Transmembrane helix</keyword>
<dbReference type="AlphaFoldDB" id="A0A6C0I674"/>
<proteinExistence type="predicted"/>
<protein>
    <submittedName>
        <fullName evidence="2">Uncharacterized protein</fullName>
    </submittedName>
</protein>
<dbReference type="EMBL" id="MN740103">
    <property type="protein sequence ID" value="QHT87905.1"/>
    <property type="molecule type" value="Genomic_DNA"/>
</dbReference>
<accession>A0A6C0I674</accession>
<sequence length="78" mass="9202">MSVMDHISWPAFIVSFAIGVFYIYISLPKQRVVTVYPTQDNESYFNFRDKAHNCFRFEQETKECPTNDDTLKTIPMQT</sequence>
<keyword evidence="1" id="KW-0812">Transmembrane</keyword>
<organism evidence="2">
    <name type="scientific">viral metagenome</name>
    <dbReference type="NCBI Taxonomy" id="1070528"/>
    <lineage>
        <taxon>unclassified sequences</taxon>
        <taxon>metagenomes</taxon>
        <taxon>organismal metagenomes</taxon>
    </lineage>
</organism>
<reference evidence="2" key="1">
    <citation type="journal article" date="2020" name="Nature">
        <title>Giant virus diversity and host interactions through global metagenomics.</title>
        <authorList>
            <person name="Schulz F."/>
            <person name="Roux S."/>
            <person name="Paez-Espino D."/>
            <person name="Jungbluth S."/>
            <person name="Walsh D.A."/>
            <person name="Denef V.J."/>
            <person name="McMahon K.D."/>
            <person name="Konstantinidis K.T."/>
            <person name="Eloe-Fadrosh E.A."/>
            <person name="Kyrpides N.C."/>
            <person name="Woyke T."/>
        </authorList>
    </citation>
    <scope>NUCLEOTIDE SEQUENCE</scope>
    <source>
        <strain evidence="2">GVMAG-M-3300023184-191</strain>
    </source>
</reference>
<evidence type="ECO:0000313" key="2">
    <source>
        <dbReference type="EMBL" id="QHT87905.1"/>
    </source>
</evidence>
<name>A0A6C0I674_9ZZZZ</name>
<keyword evidence="1" id="KW-0472">Membrane</keyword>
<feature type="transmembrane region" description="Helical" evidence="1">
    <location>
        <begin position="6"/>
        <end position="25"/>
    </location>
</feature>